<name>A0AA41T390_SCICA</name>
<evidence type="ECO:0000313" key="7">
    <source>
        <dbReference type="Proteomes" id="UP001166674"/>
    </source>
</evidence>
<evidence type="ECO:0000256" key="1">
    <source>
        <dbReference type="ARBA" id="ARBA00022741"/>
    </source>
</evidence>
<dbReference type="Pfam" id="PF00271">
    <property type="entry name" value="Helicase_C"/>
    <property type="match status" value="1"/>
</dbReference>
<evidence type="ECO:0000259" key="5">
    <source>
        <dbReference type="PROSITE" id="PS51194"/>
    </source>
</evidence>
<accession>A0AA41T390</accession>
<reference evidence="6" key="1">
    <citation type="submission" date="2020-03" db="EMBL/GenBank/DDBJ databases">
        <title>Studies in the Genomics of Life Span.</title>
        <authorList>
            <person name="Glass D."/>
        </authorList>
    </citation>
    <scope>NUCLEOTIDE SEQUENCE</scope>
    <source>
        <strain evidence="6">SUZIE</strain>
        <tissue evidence="6">Muscle</tissue>
    </source>
</reference>
<feature type="region of interest" description="Disordered" evidence="4">
    <location>
        <begin position="226"/>
        <end position="255"/>
    </location>
</feature>
<evidence type="ECO:0000256" key="4">
    <source>
        <dbReference type="SAM" id="MobiDB-lite"/>
    </source>
</evidence>
<dbReference type="AlphaFoldDB" id="A0AA41T390"/>
<proteinExistence type="predicted"/>
<dbReference type="InterPro" id="IPR049730">
    <property type="entry name" value="SNF2/RAD54-like_C"/>
</dbReference>
<protein>
    <submittedName>
        <fullName evidence="6">Chromodomain-helicase-DNA-binding protein 1-like</fullName>
    </submittedName>
</protein>
<keyword evidence="3" id="KW-0067">ATP-binding</keyword>
<dbReference type="GO" id="GO:0006281">
    <property type="term" value="P:DNA repair"/>
    <property type="evidence" value="ECO:0007669"/>
    <property type="project" value="InterPro"/>
</dbReference>
<dbReference type="SUPFAM" id="SSF52540">
    <property type="entry name" value="P-loop containing nucleoside triphosphate hydrolases"/>
    <property type="match status" value="1"/>
</dbReference>
<dbReference type="GO" id="GO:0005524">
    <property type="term" value="F:ATP binding"/>
    <property type="evidence" value="ECO:0007669"/>
    <property type="project" value="UniProtKB-KW"/>
</dbReference>
<dbReference type="InterPro" id="IPR001650">
    <property type="entry name" value="Helicase_C-like"/>
</dbReference>
<evidence type="ECO:0000313" key="6">
    <source>
        <dbReference type="EMBL" id="MBZ3886603.1"/>
    </source>
</evidence>
<dbReference type="SMART" id="SM00490">
    <property type="entry name" value="HELICc"/>
    <property type="match status" value="1"/>
</dbReference>
<dbReference type="Gene3D" id="3.40.50.300">
    <property type="entry name" value="P-loop containing nucleotide triphosphate hydrolases"/>
    <property type="match status" value="1"/>
</dbReference>
<evidence type="ECO:0000256" key="3">
    <source>
        <dbReference type="ARBA" id="ARBA00022840"/>
    </source>
</evidence>
<dbReference type="InterPro" id="IPR031053">
    <property type="entry name" value="ALC1"/>
</dbReference>
<dbReference type="GO" id="GO:0016787">
    <property type="term" value="F:hydrolase activity"/>
    <property type="evidence" value="ECO:0007669"/>
    <property type="project" value="UniProtKB-KW"/>
</dbReference>
<dbReference type="CDD" id="cd18793">
    <property type="entry name" value="SF2_C_SNF"/>
    <property type="match status" value="1"/>
</dbReference>
<dbReference type="PANTHER" id="PTHR47157">
    <property type="entry name" value="CHROMODOMAIN-HELICASE-DNA-BINDING PROTEIN 1-LIKE"/>
    <property type="match status" value="1"/>
</dbReference>
<keyword evidence="2" id="KW-0378">Hydrolase</keyword>
<dbReference type="GO" id="GO:0005634">
    <property type="term" value="C:nucleus"/>
    <property type="evidence" value="ECO:0007669"/>
    <property type="project" value="TreeGrafter"/>
</dbReference>
<dbReference type="GO" id="GO:0006338">
    <property type="term" value="P:chromatin remodeling"/>
    <property type="evidence" value="ECO:0007669"/>
    <property type="project" value="InterPro"/>
</dbReference>
<dbReference type="GO" id="GO:0003678">
    <property type="term" value="F:DNA helicase activity"/>
    <property type="evidence" value="ECO:0007669"/>
    <property type="project" value="InterPro"/>
</dbReference>
<keyword evidence="1" id="KW-0547">Nucleotide-binding</keyword>
<evidence type="ECO:0000256" key="2">
    <source>
        <dbReference type="ARBA" id="ARBA00022801"/>
    </source>
</evidence>
<dbReference type="InterPro" id="IPR027417">
    <property type="entry name" value="P-loop_NTPase"/>
</dbReference>
<dbReference type="PROSITE" id="PS51194">
    <property type="entry name" value="HELICASE_CTER"/>
    <property type="match status" value="1"/>
</dbReference>
<dbReference type="PANTHER" id="PTHR47157:SF1">
    <property type="entry name" value="CHROMODOMAIN-HELICASE-DNA-BINDING PROTEIN 1-LIKE"/>
    <property type="match status" value="1"/>
</dbReference>
<sequence>MVGAHSLQRLQERYTGTAHGDAMPEAPELWAPCCLTSGQLGGRQGLVPQDQCSFLYGCVPRHFVSRFPRSSDQERNNTMDFISRQRELEVKKEQMEDFVQCYQILKKSKSSYSYEHVNGSVRGEERHLAMKNFGQQPSFIFLLNTRAGGIGINLTAADTVIFVDSDFSPQNVLQATSRVHQIGHNKRLGEILKFGLDKLLSSEGSTMGEIDLESILEETKNGQWVSDALPAAGGGSREKEEGNDSGHWGRGGLFTVPEALSTEPRKVYELAGEMKGKKKNRTME</sequence>
<dbReference type="Proteomes" id="UP001166674">
    <property type="component" value="Unassembled WGS sequence"/>
</dbReference>
<keyword evidence="7" id="KW-1185">Reference proteome</keyword>
<feature type="domain" description="Helicase C-terminal" evidence="5">
    <location>
        <begin position="70"/>
        <end position="223"/>
    </location>
</feature>
<organism evidence="6 7">
    <name type="scientific">Sciurus carolinensis</name>
    <name type="common">Eastern gray squirrel</name>
    <dbReference type="NCBI Taxonomy" id="30640"/>
    <lineage>
        <taxon>Eukaryota</taxon>
        <taxon>Metazoa</taxon>
        <taxon>Chordata</taxon>
        <taxon>Craniata</taxon>
        <taxon>Vertebrata</taxon>
        <taxon>Euteleostomi</taxon>
        <taxon>Mammalia</taxon>
        <taxon>Eutheria</taxon>
        <taxon>Euarchontoglires</taxon>
        <taxon>Glires</taxon>
        <taxon>Rodentia</taxon>
        <taxon>Sciuromorpha</taxon>
        <taxon>Sciuridae</taxon>
        <taxon>Sciurinae</taxon>
        <taxon>Sciurini</taxon>
        <taxon>Sciurus</taxon>
    </lineage>
</organism>
<comment type="caution">
    <text evidence="6">The sequence shown here is derived from an EMBL/GenBank/DDBJ whole genome shotgun (WGS) entry which is preliminary data.</text>
</comment>
<gene>
    <name evidence="6" type="ORF">SUZIE_188750</name>
</gene>
<dbReference type="EMBL" id="JAATJV010410500">
    <property type="protein sequence ID" value="MBZ3886603.1"/>
    <property type="molecule type" value="Genomic_DNA"/>
</dbReference>